<evidence type="ECO:0000313" key="3">
    <source>
        <dbReference type="Proteomes" id="UP000826234"/>
    </source>
</evidence>
<name>A0ABQ7THX4_PHRPL</name>
<dbReference type="Proteomes" id="UP000826234">
    <property type="component" value="Unassembled WGS sequence"/>
</dbReference>
<evidence type="ECO:0000256" key="1">
    <source>
        <dbReference type="SAM" id="MobiDB-lite"/>
    </source>
</evidence>
<comment type="caution">
    <text evidence="2">The sequence shown here is derived from an EMBL/GenBank/DDBJ whole genome shotgun (WGS) entry which is preliminary data.</text>
</comment>
<protein>
    <submittedName>
        <fullName evidence="2">Uncharacterized protein</fullName>
    </submittedName>
</protein>
<dbReference type="InterPro" id="IPR031248">
    <property type="entry name" value="RNF213"/>
</dbReference>
<feature type="region of interest" description="Disordered" evidence="1">
    <location>
        <begin position="52"/>
        <end position="71"/>
    </location>
</feature>
<dbReference type="PANTHER" id="PTHR22605:SF16">
    <property type="entry name" value="E3 UBIQUITIN-PROTEIN LIGASE RNF213"/>
    <property type="match status" value="1"/>
</dbReference>
<reference evidence="2 3" key="1">
    <citation type="journal article" date="2022" name="Gigascience">
        <title>A chromosome-level genome assembly and annotation of the desert horned lizard, Phrynosoma platyrhinos, provides insight into chromosomal rearrangements among reptiles.</title>
        <authorList>
            <person name="Koochekian N."/>
            <person name="Ascanio A."/>
            <person name="Farleigh K."/>
            <person name="Card D.C."/>
            <person name="Schield D.R."/>
            <person name="Castoe T.A."/>
            <person name="Jezkova T."/>
        </authorList>
    </citation>
    <scope>NUCLEOTIDE SEQUENCE [LARGE SCALE GENOMIC DNA]</scope>
    <source>
        <strain evidence="2">NK-2021</strain>
    </source>
</reference>
<accession>A0ABQ7THX4</accession>
<sequence>MVQYLAYQPHRYRPCCLNQPKGDILTSTILNLDRRDLHLLAAKPYLQQRCHASALDQEEEEEEASRYDSVPPTTTTVALSVVLTAPTCDDLIYRLGLTGPHDTGMRVAGENTLVHTALSDWHQYDDIVCVKPPESVLPRFFTNLWKSQKNNILKGKELAAKEMLNNLFSMLNTWTPLNVKNFLKQLNQFYFVNKNPLVHETRPKAWEELQFGEKQVL</sequence>
<dbReference type="EMBL" id="JAIPUX010000439">
    <property type="protein sequence ID" value="KAH0629370.1"/>
    <property type="molecule type" value="Genomic_DNA"/>
</dbReference>
<keyword evidence="3" id="KW-1185">Reference proteome</keyword>
<evidence type="ECO:0000313" key="2">
    <source>
        <dbReference type="EMBL" id="KAH0629370.1"/>
    </source>
</evidence>
<gene>
    <name evidence="2" type="ORF">JD844_011403</name>
</gene>
<proteinExistence type="predicted"/>
<organism evidence="2 3">
    <name type="scientific">Phrynosoma platyrhinos</name>
    <name type="common">Desert horned lizard</name>
    <dbReference type="NCBI Taxonomy" id="52577"/>
    <lineage>
        <taxon>Eukaryota</taxon>
        <taxon>Metazoa</taxon>
        <taxon>Chordata</taxon>
        <taxon>Craniata</taxon>
        <taxon>Vertebrata</taxon>
        <taxon>Euteleostomi</taxon>
        <taxon>Lepidosauria</taxon>
        <taxon>Squamata</taxon>
        <taxon>Bifurcata</taxon>
        <taxon>Unidentata</taxon>
        <taxon>Episquamata</taxon>
        <taxon>Toxicofera</taxon>
        <taxon>Iguania</taxon>
        <taxon>Phrynosomatidae</taxon>
        <taxon>Phrynosomatinae</taxon>
        <taxon>Phrynosoma</taxon>
    </lineage>
</organism>
<dbReference type="PANTHER" id="PTHR22605">
    <property type="entry name" value="RZ-TYPE DOMAIN-CONTAINING PROTEIN"/>
    <property type="match status" value="1"/>
</dbReference>